<dbReference type="EMBL" id="DRZX01000179">
    <property type="protein sequence ID" value="HHS48935.1"/>
    <property type="molecule type" value="Genomic_DNA"/>
</dbReference>
<keyword evidence="8" id="KW-0408">Iron</keyword>
<dbReference type="AlphaFoldDB" id="A0A7C6EBK7"/>
<accession>A0A7C6EBK7</accession>
<dbReference type="GO" id="GO:0030313">
    <property type="term" value="C:cell envelope"/>
    <property type="evidence" value="ECO:0007669"/>
    <property type="project" value="UniProtKB-SubCell"/>
</dbReference>
<reference evidence="11" key="1">
    <citation type="journal article" date="2020" name="mSystems">
        <title>Genome- and Community-Level Interaction Insights into Carbon Utilization and Element Cycling Functions of Hydrothermarchaeota in Hydrothermal Sediment.</title>
        <authorList>
            <person name="Zhou Z."/>
            <person name="Liu Y."/>
            <person name="Xu W."/>
            <person name="Pan J."/>
            <person name="Luo Z.H."/>
            <person name="Li M."/>
        </authorList>
    </citation>
    <scope>NUCLEOTIDE SEQUENCE [LARGE SCALE GENOMIC DNA]</scope>
    <source>
        <strain evidence="11">SpSt-1135</strain>
    </source>
</reference>
<proteinExistence type="predicted"/>
<feature type="domain" description="Tetrahaem cytochrome" evidence="10">
    <location>
        <begin position="250"/>
        <end position="327"/>
    </location>
</feature>
<evidence type="ECO:0000256" key="5">
    <source>
        <dbReference type="ARBA" id="ARBA00022723"/>
    </source>
</evidence>
<keyword evidence="6 9" id="KW-0732">Signal</keyword>
<dbReference type="GO" id="GO:0016491">
    <property type="term" value="F:oxidoreductase activity"/>
    <property type="evidence" value="ECO:0007669"/>
    <property type="project" value="TreeGrafter"/>
</dbReference>
<gene>
    <name evidence="11" type="ORF">ENM99_03630</name>
</gene>
<comment type="subcellular location">
    <subcellularLocation>
        <location evidence="2">Cell envelope</location>
    </subcellularLocation>
</comment>
<evidence type="ECO:0000259" key="10">
    <source>
        <dbReference type="Pfam" id="PF14537"/>
    </source>
</evidence>
<feature type="chain" id="PRO_5027654191" description="Tetrahaem cytochrome domain-containing protein" evidence="9">
    <location>
        <begin position="19"/>
        <end position="527"/>
    </location>
</feature>
<dbReference type="Proteomes" id="UP000886400">
    <property type="component" value="Unassembled WGS sequence"/>
</dbReference>
<protein>
    <recommendedName>
        <fullName evidence="10">Tetrahaem cytochrome domain-containing protein</fullName>
    </recommendedName>
</protein>
<dbReference type="InterPro" id="IPR051829">
    <property type="entry name" value="Multiheme_Cytochr_ET"/>
</dbReference>
<evidence type="ECO:0000256" key="8">
    <source>
        <dbReference type="ARBA" id="ARBA00023004"/>
    </source>
</evidence>
<evidence type="ECO:0000256" key="2">
    <source>
        <dbReference type="ARBA" id="ARBA00004196"/>
    </source>
</evidence>
<dbReference type="InterPro" id="IPR036280">
    <property type="entry name" value="Multihaem_cyt_sf"/>
</dbReference>
<dbReference type="InterPro" id="IPR012286">
    <property type="entry name" value="Tetrahaem_cytochrome"/>
</dbReference>
<dbReference type="Gene3D" id="3.90.10.10">
    <property type="entry name" value="Cytochrome C3"/>
    <property type="match status" value="3"/>
</dbReference>
<comment type="cofactor">
    <cofactor evidence="1">
        <name>heme c</name>
        <dbReference type="ChEBI" id="CHEBI:61717"/>
    </cofactor>
</comment>
<dbReference type="PANTHER" id="PTHR35038:SF8">
    <property type="entry name" value="C-TYPE POLYHEME CYTOCHROME OMCC"/>
    <property type="match status" value="1"/>
</dbReference>
<evidence type="ECO:0000256" key="9">
    <source>
        <dbReference type="SAM" id="SignalP"/>
    </source>
</evidence>
<sequence length="527" mass="60744">MRVLFFLVFLLFPIISKATNFNDCLSCHKGIEQMPPPHNFSCQSCHVLPKDRNKPLLSHNMIIKNPSSPKYWNTFCYKCHAKQINNVEHSLHYTAYGEINKTLLTLLHKKTNYTVQDLPSKGKNTLETLSFQFLRGNCLKCHISTEGEKGTGLYRPSGCAACHMPLSKNGIYLGKDKAMHGKPSNIAYHKFTKPQMQNCLACHNKQYVGTDYLGMFPKEFGKTYRTPINKEGNFPPVIYGIDYNYLAKDVHHKANMTCMSCHTKQEVMGNGKFYHNETQSLQVSCQTCHGGYRTKPTRYFKNIKLFNPNIPGHKYHENVSCSACHAQWTIYNFGFYAFKDDTKDYSKWSAFTLTGNPQADKFLSHAIGLIEEGKDPPPPMHEDFLTGKLVPGLWHIGYLFTRWEYVILGKMGNKYVILRPMYQYYFSYKNAQGKVIVNNRFMGANWEPYFPHTIGKARSCLFCHGNKTVAGDGFYPLKDNYATNLMKPTTCAQSNVRVLNDKEKENLINYTPLFKKEYLRHLNYYKK</sequence>
<organism evidence="11">
    <name type="scientific">Desulfurella acetivorans</name>
    <dbReference type="NCBI Taxonomy" id="33002"/>
    <lineage>
        <taxon>Bacteria</taxon>
        <taxon>Pseudomonadati</taxon>
        <taxon>Campylobacterota</taxon>
        <taxon>Desulfurellia</taxon>
        <taxon>Desulfurellales</taxon>
        <taxon>Desulfurellaceae</taxon>
        <taxon>Desulfurella</taxon>
    </lineage>
</organism>
<evidence type="ECO:0000256" key="6">
    <source>
        <dbReference type="ARBA" id="ARBA00022729"/>
    </source>
</evidence>
<evidence type="ECO:0000313" key="11">
    <source>
        <dbReference type="EMBL" id="HHS48935.1"/>
    </source>
</evidence>
<keyword evidence="4" id="KW-0349">Heme</keyword>
<evidence type="ECO:0000256" key="1">
    <source>
        <dbReference type="ARBA" id="ARBA00001926"/>
    </source>
</evidence>
<name>A0A7C6EBK7_DESAE</name>
<keyword evidence="3" id="KW-0813">Transport</keyword>
<evidence type="ECO:0000256" key="7">
    <source>
        <dbReference type="ARBA" id="ARBA00022982"/>
    </source>
</evidence>
<feature type="signal peptide" evidence="9">
    <location>
        <begin position="1"/>
        <end position="18"/>
    </location>
</feature>
<evidence type="ECO:0000256" key="4">
    <source>
        <dbReference type="ARBA" id="ARBA00022617"/>
    </source>
</evidence>
<keyword evidence="7" id="KW-0249">Electron transport</keyword>
<dbReference type="Pfam" id="PF14537">
    <property type="entry name" value="Cytochrom_c3_2"/>
    <property type="match status" value="1"/>
</dbReference>
<dbReference type="SUPFAM" id="SSF48695">
    <property type="entry name" value="Multiheme cytochromes"/>
    <property type="match status" value="1"/>
</dbReference>
<dbReference type="GO" id="GO:0046872">
    <property type="term" value="F:metal ion binding"/>
    <property type="evidence" value="ECO:0007669"/>
    <property type="project" value="UniProtKB-KW"/>
</dbReference>
<evidence type="ECO:0000256" key="3">
    <source>
        <dbReference type="ARBA" id="ARBA00022448"/>
    </source>
</evidence>
<comment type="caution">
    <text evidence="11">The sequence shown here is derived from an EMBL/GenBank/DDBJ whole genome shotgun (WGS) entry which is preliminary data.</text>
</comment>
<keyword evidence="5" id="KW-0479">Metal-binding</keyword>
<dbReference type="PANTHER" id="PTHR35038">
    <property type="entry name" value="DISSIMILATORY SULFITE REDUCTASE SIRA"/>
    <property type="match status" value="1"/>
</dbReference>